<dbReference type="EMBL" id="LSCQ01000104">
    <property type="protein sequence ID" value="KXB32910.1"/>
    <property type="molecule type" value="Genomic_DNA"/>
</dbReference>
<evidence type="ECO:0000256" key="5">
    <source>
        <dbReference type="ARBA" id="ARBA00022977"/>
    </source>
</evidence>
<dbReference type="InterPro" id="IPR013785">
    <property type="entry name" value="Aldolase_TIM"/>
</dbReference>
<keyword evidence="6" id="KW-0704">Schiff base</keyword>
<dbReference type="Pfam" id="PF05690">
    <property type="entry name" value="ThiG"/>
    <property type="match status" value="1"/>
</dbReference>
<dbReference type="SUPFAM" id="SSF110399">
    <property type="entry name" value="ThiG-like"/>
    <property type="match status" value="1"/>
</dbReference>
<dbReference type="PANTHER" id="PTHR34266">
    <property type="entry name" value="THIAZOLE SYNTHASE"/>
    <property type="match status" value="1"/>
</dbReference>
<name>A0A133XPP7_9LACT</name>
<evidence type="ECO:0000256" key="6">
    <source>
        <dbReference type="ARBA" id="ARBA00023270"/>
    </source>
</evidence>
<keyword evidence="4" id="KW-0808">Transferase</keyword>
<proteinExistence type="predicted"/>
<evidence type="ECO:0000313" key="10">
    <source>
        <dbReference type="Proteomes" id="UP000070422"/>
    </source>
</evidence>
<comment type="caution">
    <text evidence="9">The sequence shown here is derived from an EMBL/GenBank/DDBJ whole genome shotgun (WGS) entry which is preliminary data.</text>
</comment>
<evidence type="ECO:0000256" key="4">
    <source>
        <dbReference type="ARBA" id="ARBA00022679"/>
    </source>
</evidence>
<keyword evidence="5" id="KW-0784">Thiamine biosynthesis</keyword>
<sequence>MEALMENNDYLVLGGKKFTSRYILGSGKYSVELIDAAVHSAGAQMITVAIRHAGNEQAASILSHIPKEVTIVPNTNGATNVEEAVKIARLAREMGCGRFVKLEIMRDRKYLLPDNYATLKATEQLAKEGFVVLPYMYPDLQVARDLQSAGASAIMPLAAPIGSNKGLVTKEFIQMIIDDIALPVIVDAGIGVPSQAAEVMEMGAAAVMANTGVATAKDIVLMAKAFKLGIEAGRTAYLAGPGRVLMHGAAPSSPKRDDEK</sequence>
<evidence type="ECO:0000259" key="8">
    <source>
        <dbReference type="Pfam" id="PF05690"/>
    </source>
</evidence>
<evidence type="ECO:0000256" key="2">
    <source>
        <dbReference type="ARBA" id="ARBA00004948"/>
    </source>
</evidence>
<evidence type="ECO:0000313" key="9">
    <source>
        <dbReference type="EMBL" id="KXB32910.1"/>
    </source>
</evidence>
<dbReference type="STRING" id="87541.AWM71_06640"/>
<comment type="function">
    <text evidence="1">Catalyzes the rearrangement of 1-deoxy-D-xylulose 5-phosphate (DXP) to produce the thiazole phosphate moiety of thiamine. Sulfur is provided by the thiocarboxylate moiety of the carrier protein ThiS. In vitro, sulfur can be provided by H(2)S.</text>
</comment>
<dbReference type="GO" id="GO:1990107">
    <property type="term" value="F:thiazole synthase activity"/>
    <property type="evidence" value="ECO:0007669"/>
    <property type="project" value="UniProtKB-EC"/>
</dbReference>
<dbReference type="InterPro" id="IPR008867">
    <property type="entry name" value="ThiG"/>
</dbReference>
<accession>A0A133XPP7</accession>
<reference evidence="9 10" key="1">
    <citation type="submission" date="2016-01" db="EMBL/GenBank/DDBJ databases">
        <authorList>
            <person name="Oliw E.H."/>
        </authorList>
    </citation>
    <scope>NUCLEOTIDE SEQUENCE [LARGE SCALE GENOMIC DNA]</scope>
    <source>
        <strain evidence="9 10">KA00635</strain>
    </source>
</reference>
<evidence type="ECO:0000256" key="1">
    <source>
        <dbReference type="ARBA" id="ARBA00002834"/>
    </source>
</evidence>
<dbReference type="UniPathway" id="UPA00060"/>
<dbReference type="InterPro" id="IPR033983">
    <property type="entry name" value="Thiazole_synthase_ThiG"/>
</dbReference>
<dbReference type="Proteomes" id="UP000070422">
    <property type="component" value="Unassembled WGS sequence"/>
</dbReference>
<dbReference type="AlphaFoldDB" id="A0A133XPP7"/>
<dbReference type="Gene3D" id="3.20.20.70">
    <property type="entry name" value="Aldolase class I"/>
    <property type="match status" value="1"/>
</dbReference>
<gene>
    <name evidence="9" type="ORF">HMPREF3187_01795</name>
</gene>
<evidence type="ECO:0000256" key="7">
    <source>
        <dbReference type="ARBA" id="ARBA00049897"/>
    </source>
</evidence>
<comment type="pathway">
    <text evidence="2">Cofactor biosynthesis; thiamine diphosphate biosynthesis.</text>
</comment>
<dbReference type="PATRIC" id="fig|87541.4.peg.1773"/>
<dbReference type="EC" id="2.8.1.10" evidence="3"/>
<protein>
    <recommendedName>
        <fullName evidence="3">thiazole synthase</fullName>
        <ecNumber evidence="3">2.8.1.10</ecNumber>
    </recommendedName>
</protein>
<comment type="catalytic activity">
    <reaction evidence="7">
        <text>[ThiS sulfur-carrier protein]-C-terminal-Gly-aminoethanethioate + 2-iminoacetate + 1-deoxy-D-xylulose 5-phosphate = [ThiS sulfur-carrier protein]-C-terminal Gly-Gly + 2-[(2R,5Z)-2-carboxy-4-methylthiazol-5(2H)-ylidene]ethyl phosphate + 2 H2O + H(+)</text>
        <dbReference type="Rhea" id="RHEA:26297"/>
        <dbReference type="Rhea" id="RHEA-COMP:12909"/>
        <dbReference type="Rhea" id="RHEA-COMP:19908"/>
        <dbReference type="ChEBI" id="CHEBI:15377"/>
        <dbReference type="ChEBI" id="CHEBI:15378"/>
        <dbReference type="ChEBI" id="CHEBI:57792"/>
        <dbReference type="ChEBI" id="CHEBI:62899"/>
        <dbReference type="ChEBI" id="CHEBI:77846"/>
        <dbReference type="ChEBI" id="CHEBI:90778"/>
        <dbReference type="ChEBI" id="CHEBI:232372"/>
        <dbReference type="EC" id="2.8.1.10"/>
    </reaction>
</comment>
<feature type="domain" description="Thiazole synthase ThiG" evidence="8">
    <location>
        <begin position="13"/>
        <end position="254"/>
    </location>
</feature>
<evidence type="ECO:0000256" key="3">
    <source>
        <dbReference type="ARBA" id="ARBA00011960"/>
    </source>
</evidence>
<dbReference type="GO" id="GO:0009229">
    <property type="term" value="P:thiamine diphosphate biosynthetic process"/>
    <property type="evidence" value="ECO:0007669"/>
    <property type="project" value="UniProtKB-UniPathway"/>
</dbReference>
<organism evidence="9 10">
    <name type="scientific">Aerococcus christensenii</name>
    <dbReference type="NCBI Taxonomy" id="87541"/>
    <lineage>
        <taxon>Bacteria</taxon>
        <taxon>Bacillati</taxon>
        <taxon>Bacillota</taxon>
        <taxon>Bacilli</taxon>
        <taxon>Lactobacillales</taxon>
        <taxon>Aerococcaceae</taxon>
        <taxon>Aerococcus</taxon>
    </lineage>
</organism>
<dbReference type="PANTHER" id="PTHR34266:SF2">
    <property type="entry name" value="THIAZOLE SYNTHASE"/>
    <property type="match status" value="1"/>
</dbReference>